<dbReference type="RefSeq" id="WP_235862299.1">
    <property type="nucleotide sequence ID" value="NZ_FWFL01000006.1"/>
</dbReference>
<name>A0A1Y5SZF5_9RHOB</name>
<protein>
    <recommendedName>
        <fullName evidence="1">DUF6473 domain-containing protein</fullName>
    </recommendedName>
</protein>
<feature type="domain" description="DUF6473" evidence="1">
    <location>
        <begin position="5"/>
        <end position="277"/>
    </location>
</feature>
<gene>
    <name evidence="2" type="ORF">PEL8287_02610</name>
</gene>
<accession>A0A1Y5SZF5</accession>
<evidence type="ECO:0000313" key="3">
    <source>
        <dbReference type="Proteomes" id="UP000193827"/>
    </source>
</evidence>
<keyword evidence="3" id="KW-1185">Reference proteome</keyword>
<sequence>MVGDMAYEKLGERSLDYLPCRYAGSGLLFRGPRRRLSGRYAVFLGSTETYGKFIWRPFPALIEKATGVTCVNLGFPNAGVDVFLNDPMVLGAARRAFVTVVQVPCAQNMTNRFYAVHPRRNDRFVEATGLLRSVFCDVDFTEFHFTRHMLGHLQRVSPGRFAMVREELQRVWVERMRLLLGRIDGPVMLLWFSNRRPGEDANGADLAHEPAYVTRQMLNKLSEMVTQTVEVVASPEALAAGTAGMICSDIEAAAARDLPGPLVHADAAFLLSPLISGLAE</sequence>
<organism evidence="2 3">
    <name type="scientific">Roseovarius litorisediminis</name>
    <dbReference type="NCBI Taxonomy" id="1312363"/>
    <lineage>
        <taxon>Bacteria</taxon>
        <taxon>Pseudomonadati</taxon>
        <taxon>Pseudomonadota</taxon>
        <taxon>Alphaproteobacteria</taxon>
        <taxon>Rhodobacterales</taxon>
        <taxon>Roseobacteraceae</taxon>
        <taxon>Roseovarius</taxon>
    </lineage>
</organism>
<proteinExistence type="predicted"/>
<evidence type="ECO:0000259" key="1">
    <source>
        <dbReference type="Pfam" id="PF20078"/>
    </source>
</evidence>
<reference evidence="2 3" key="1">
    <citation type="submission" date="2017-03" db="EMBL/GenBank/DDBJ databases">
        <authorList>
            <person name="Afonso C.L."/>
            <person name="Miller P.J."/>
            <person name="Scott M.A."/>
            <person name="Spackman E."/>
            <person name="Goraichik I."/>
            <person name="Dimitrov K.M."/>
            <person name="Suarez D.L."/>
            <person name="Swayne D.E."/>
        </authorList>
    </citation>
    <scope>NUCLEOTIDE SEQUENCE [LARGE SCALE GENOMIC DNA]</scope>
    <source>
        <strain evidence="2 3">CECT 8287</strain>
    </source>
</reference>
<dbReference type="EMBL" id="FWFL01000006">
    <property type="protein sequence ID" value="SLN50135.1"/>
    <property type="molecule type" value="Genomic_DNA"/>
</dbReference>
<dbReference type="InterPro" id="IPR045524">
    <property type="entry name" value="DUF6473"/>
</dbReference>
<dbReference type="Pfam" id="PF20078">
    <property type="entry name" value="DUF6473"/>
    <property type="match status" value="1"/>
</dbReference>
<dbReference type="AlphaFoldDB" id="A0A1Y5SZF5"/>
<evidence type="ECO:0000313" key="2">
    <source>
        <dbReference type="EMBL" id="SLN50135.1"/>
    </source>
</evidence>
<dbReference type="Proteomes" id="UP000193827">
    <property type="component" value="Unassembled WGS sequence"/>
</dbReference>